<dbReference type="Pfam" id="PF01713">
    <property type="entry name" value="Smr"/>
    <property type="match status" value="1"/>
</dbReference>
<dbReference type="RefSeq" id="XP_018269626.1">
    <property type="nucleotide sequence ID" value="XM_018413499.1"/>
</dbReference>
<dbReference type="InterPro" id="IPR036063">
    <property type="entry name" value="Smr_dom_sf"/>
</dbReference>
<accession>A0A0P9GK41</accession>
<reference evidence="3 4" key="1">
    <citation type="journal article" date="2015" name="Front. Microbiol.">
        <title>Genome sequence of the plant growth promoting endophytic yeast Rhodotorula graminis WP1.</title>
        <authorList>
            <person name="Firrincieli A."/>
            <person name="Otillar R."/>
            <person name="Salamov A."/>
            <person name="Schmutz J."/>
            <person name="Khan Z."/>
            <person name="Redman R.S."/>
            <person name="Fleck N.D."/>
            <person name="Lindquist E."/>
            <person name="Grigoriev I.V."/>
            <person name="Doty S.L."/>
        </authorList>
    </citation>
    <scope>NUCLEOTIDE SEQUENCE [LARGE SCALE GENOMIC DNA]</scope>
    <source>
        <strain evidence="3 4">WP1</strain>
    </source>
</reference>
<dbReference type="Proteomes" id="UP000053890">
    <property type="component" value="Unassembled WGS sequence"/>
</dbReference>
<name>A0A0P9GK41_RHOGW</name>
<dbReference type="InterPro" id="IPR002625">
    <property type="entry name" value="Smr_dom"/>
</dbReference>
<dbReference type="EMBL" id="KQ474082">
    <property type="protein sequence ID" value="KPV73577.1"/>
    <property type="molecule type" value="Genomic_DNA"/>
</dbReference>
<dbReference type="PANTHER" id="PTHR47417:SF1">
    <property type="entry name" value="SMR DOMAIN-CONTAINING PROTEIN YPL199C"/>
    <property type="match status" value="1"/>
</dbReference>
<protein>
    <recommendedName>
        <fullName evidence="2">Smr domain-containing protein</fullName>
    </recommendedName>
</protein>
<dbReference type="OrthoDB" id="3231855at2759"/>
<dbReference type="OMA" id="EDECVIM"/>
<organism evidence="3 4">
    <name type="scientific">Rhodotorula graminis (strain WP1)</name>
    <dbReference type="NCBI Taxonomy" id="578459"/>
    <lineage>
        <taxon>Eukaryota</taxon>
        <taxon>Fungi</taxon>
        <taxon>Dikarya</taxon>
        <taxon>Basidiomycota</taxon>
        <taxon>Pucciniomycotina</taxon>
        <taxon>Microbotryomycetes</taxon>
        <taxon>Sporidiobolales</taxon>
        <taxon>Sporidiobolaceae</taxon>
        <taxon>Rhodotorula</taxon>
    </lineage>
</organism>
<feature type="compositionally biased region" description="Low complexity" evidence="1">
    <location>
        <begin position="29"/>
        <end position="75"/>
    </location>
</feature>
<feature type="region of interest" description="Disordered" evidence="1">
    <location>
        <begin position="26"/>
        <end position="90"/>
    </location>
</feature>
<evidence type="ECO:0000313" key="3">
    <source>
        <dbReference type="EMBL" id="KPV73577.1"/>
    </source>
</evidence>
<evidence type="ECO:0000313" key="4">
    <source>
        <dbReference type="Proteomes" id="UP000053890"/>
    </source>
</evidence>
<dbReference type="STRING" id="578459.A0A0P9GK41"/>
<evidence type="ECO:0000256" key="1">
    <source>
        <dbReference type="SAM" id="MobiDB-lite"/>
    </source>
</evidence>
<dbReference type="AlphaFoldDB" id="A0A0P9GK41"/>
<dbReference type="SUPFAM" id="SSF160443">
    <property type="entry name" value="SMR domain-like"/>
    <property type="match status" value="1"/>
</dbReference>
<dbReference type="InterPro" id="IPR053020">
    <property type="entry name" value="Smr_domain_protein"/>
</dbReference>
<proteinExistence type="predicted"/>
<keyword evidence="4" id="KW-1185">Reference proteome</keyword>
<sequence>MAVTANQVIYYLKKAFKFYQRWQKKHKQSQGQQQQQHGYPQQGQSPYPAQAPHQQPYQSSPYPQAGHAPQQHHQQGGYGAHDGRPTNTDMANAQNSQYVELRNLAIREGDLMAKAFSASKQAYTAGDGASAHDLSVQGKEHQRNKDRYNDQAAAWIFNENNKVQPPGSIDLHGLYVQEAIEYTERAIADGRNKGMPELRIIVGKGNHSPSHVAKIKPAITDLMQREHLTATLDPHNGGVLVVQLQGQGGGKGSGQFLRELEGSKDNDCVVM</sequence>
<dbReference type="InterPro" id="IPR013899">
    <property type="entry name" value="DUF1771"/>
</dbReference>
<evidence type="ECO:0000259" key="2">
    <source>
        <dbReference type="PROSITE" id="PS50828"/>
    </source>
</evidence>
<gene>
    <name evidence="3" type="ORF">RHOBADRAFT_38149</name>
</gene>
<dbReference type="GeneID" id="28973948"/>
<dbReference type="PROSITE" id="PS50828">
    <property type="entry name" value="SMR"/>
    <property type="match status" value="1"/>
</dbReference>
<dbReference type="SMART" id="SM00463">
    <property type="entry name" value="SMR"/>
    <property type="match status" value="1"/>
</dbReference>
<dbReference type="Gene3D" id="3.30.1370.110">
    <property type="match status" value="1"/>
</dbReference>
<dbReference type="Pfam" id="PF08590">
    <property type="entry name" value="DUF1771"/>
    <property type="match status" value="1"/>
</dbReference>
<dbReference type="PANTHER" id="PTHR47417">
    <property type="entry name" value="SMR DOMAIN-CONTAINING PROTEIN YPL199C"/>
    <property type="match status" value="1"/>
</dbReference>
<dbReference type="SMART" id="SM01162">
    <property type="entry name" value="DUF1771"/>
    <property type="match status" value="1"/>
</dbReference>
<feature type="domain" description="Smr" evidence="2">
    <location>
        <begin position="169"/>
        <end position="245"/>
    </location>
</feature>